<feature type="compositionally biased region" description="Low complexity" evidence="1">
    <location>
        <begin position="555"/>
        <end position="567"/>
    </location>
</feature>
<feature type="compositionally biased region" description="Low complexity" evidence="1">
    <location>
        <begin position="1447"/>
        <end position="1469"/>
    </location>
</feature>
<feature type="compositionally biased region" description="Gly residues" evidence="1">
    <location>
        <begin position="1031"/>
        <end position="1042"/>
    </location>
</feature>
<name>A0A388JWE7_CHABU</name>
<dbReference type="PANTHER" id="PTHR34802">
    <property type="entry name" value="CHORISMATE SYNTHASE"/>
    <property type="match status" value="1"/>
</dbReference>
<feature type="region of interest" description="Disordered" evidence="1">
    <location>
        <begin position="1079"/>
        <end position="1216"/>
    </location>
</feature>
<feature type="compositionally biased region" description="Gly residues" evidence="1">
    <location>
        <begin position="204"/>
        <end position="213"/>
    </location>
</feature>
<feature type="compositionally biased region" description="Polar residues" evidence="1">
    <location>
        <begin position="1406"/>
        <end position="1415"/>
    </location>
</feature>
<dbReference type="OrthoDB" id="1923709at2759"/>
<protein>
    <submittedName>
        <fullName evidence="2">Uncharacterized protein</fullName>
    </submittedName>
</protein>
<dbReference type="Gramene" id="GBG62115">
    <property type="protein sequence ID" value="GBG62115"/>
    <property type="gene ID" value="CBR_g29315"/>
</dbReference>
<feature type="region of interest" description="Disordered" evidence="1">
    <location>
        <begin position="1560"/>
        <end position="1631"/>
    </location>
</feature>
<feature type="region of interest" description="Disordered" evidence="1">
    <location>
        <begin position="976"/>
        <end position="1045"/>
    </location>
</feature>
<feature type="compositionally biased region" description="Pro residues" evidence="1">
    <location>
        <begin position="752"/>
        <end position="765"/>
    </location>
</feature>
<feature type="compositionally biased region" description="Basic and acidic residues" evidence="1">
    <location>
        <begin position="125"/>
        <end position="148"/>
    </location>
</feature>
<feature type="region of interest" description="Disordered" evidence="1">
    <location>
        <begin position="67"/>
        <end position="593"/>
    </location>
</feature>
<feature type="compositionally biased region" description="Basic and acidic residues" evidence="1">
    <location>
        <begin position="367"/>
        <end position="384"/>
    </location>
</feature>
<feature type="compositionally biased region" description="Gly residues" evidence="1">
    <location>
        <begin position="226"/>
        <end position="241"/>
    </location>
</feature>
<dbReference type="OMA" id="WRKDSWR"/>
<evidence type="ECO:0000313" key="3">
    <source>
        <dbReference type="Proteomes" id="UP000265515"/>
    </source>
</evidence>
<feature type="compositionally biased region" description="Polar residues" evidence="1">
    <location>
        <begin position="1153"/>
        <end position="1171"/>
    </location>
</feature>
<dbReference type="PANTHER" id="PTHR34802:SF1">
    <property type="entry name" value="CHORISMATE SYNTHASE"/>
    <property type="match status" value="1"/>
</dbReference>
<keyword evidence="3" id="KW-1185">Reference proteome</keyword>
<evidence type="ECO:0000256" key="1">
    <source>
        <dbReference type="SAM" id="MobiDB-lite"/>
    </source>
</evidence>
<feature type="compositionally biased region" description="Basic and acidic residues" evidence="1">
    <location>
        <begin position="398"/>
        <end position="409"/>
    </location>
</feature>
<feature type="region of interest" description="Disordered" evidence="1">
    <location>
        <begin position="1375"/>
        <end position="1510"/>
    </location>
</feature>
<feature type="region of interest" description="Disordered" evidence="1">
    <location>
        <begin position="1"/>
        <end position="20"/>
    </location>
</feature>
<gene>
    <name evidence="2" type="ORF">CBR_g29315</name>
</gene>
<proteinExistence type="predicted"/>
<feature type="region of interest" description="Disordered" evidence="1">
    <location>
        <begin position="670"/>
        <end position="730"/>
    </location>
</feature>
<feature type="compositionally biased region" description="Polar residues" evidence="1">
    <location>
        <begin position="1095"/>
        <end position="1105"/>
    </location>
</feature>
<reference evidence="2 3" key="1">
    <citation type="journal article" date="2018" name="Cell">
        <title>The Chara Genome: Secondary Complexity and Implications for Plant Terrestrialization.</title>
        <authorList>
            <person name="Nishiyama T."/>
            <person name="Sakayama H."/>
            <person name="Vries J.D."/>
            <person name="Buschmann H."/>
            <person name="Saint-Marcoux D."/>
            <person name="Ullrich K.K."/>
            <person name="Haas F.B."/>
            <person name="Vanderstraeten L."/>
            <person name="Becker D."/>
            <person name="Lang D."/>
            <person name="Vosolsobe S."/>
            <person name="Rombauts S."/>
            <person name="Wilhelmsson P.K.I."/>
            <person name="Janitza P."/>
            <person name="Kern R."/>
            <person name="Heyl A."/>
            <person name="Rumpler F."/>
            <person name="Villalobos L.I.A.C."/>
            <person name="Clay J.M."/>
            <person name="Skokan R."/>
            <person name="Toyoda A."/>
            <person name="Suzuki Y."/>
            <person name="Kagoshima H."/>
            <person name="Schijlen E."/>
            <person name="Tajeshwar N."/>
            <person name="Catarino B."/>
            <person name="Hetherington A.J."/>
            <person name="Saltykova A."/>
            <person name="Bonnot C."/>
            <person name="Breuninger H."/>
            <person name="Symeonidi A."/>
            <person name="Radhakrishnan G.V."/>
            <person name="Van Nieuwerburgh F."/>
            <person name="Deforce D."/>
            <person name="Chang C."/>
            <person name="Karol K.G."/>
            <person name="Hedrich R."/>
            <person name="Ulvskov P."/>
            <person name="Glockner G."/>
            <person name="Delwiche C.F."/>
            <person name="Petrasek J."/>
            <person name="Van de Peer Y."/>
            <person name="Friml J."/>
            <person name="Beilby M."/>
            <person name="Dolan L."/>
            <person name="Kohara Y."/>
            <person name="Sugano S."/>
            <person name="Fujiyama A."/>
            <person name="Delaux P.-M."/>
            <person name="Quint M."/>
            <person name="TheiBen G."/>
            <person name="Hagemann M."/>
            <person name="Harholt J."/>
            <person name="Dunand C."/>
            <person name="Zachgo S."/>
            <person name="Langdale J."/>
            <person name="Maumus F."/>
            <person name="Straeten D.V.D."/>
            <person name="Gould S.B."/>
            <person name="Rensing S.A."/>
        </authorList>
    </citation>
    <scope>NUCLEOTIDE SEQUENCE [LARGE SCALE GENOMIC DNA]</scope>
    <source>
        <strain evidence="2 3">S276</strain>
    </source>
</reference>
<accession>A0A388JWE7</accession>
<dbReference type="EMBL" id="BFEA01000026">
    <property type="protein sequence ID" value="GBG62115.1"/>
    <property type="molecule type" value="Genomic_DNA"/>
</dbReference>
<comment type="caution">
    <text evidence="2">The sequence shown here is derived from an EMBL/GenBank/DDBJ whole genome shotgun (WGS) entry which is preliminary data.</text>
</comment>
<feature type="compositionally biased region" description="Gly residues" evidence="1">
    <location>
        <begin position="1578"/>
        <end position="1594"/>
    </location>
</feature>
<feature type="region of interest" description="Disordered" evidence="1">
    <location>
        <begin position="1655"/>
        <end position="1674"/>
    </location>
</feature>
<feature type="region of interest" description="Disordered" evidence="1">
    <location>
        <begin position="745"/>
        <end position="772"/>
    </location>
</feature>
<dbReference type="Proteomes" id="UP000265515">
    <property type="component" value="Unassembled WGS sequence"/>
</dbReference>
<feature type="compositionally biased region" description="Polar residues" evidence="1">
    <location>
        <begin position="539"/>
        <end position="554"/>
    </location>
</feature>
<organism evidence="2 3">
    <name type="scientific">Chara braunii</name>
    <name type="common">Braun's stonewort</name>
    <dbReference type="NCBI Taxonomy" id="69332"/>
    <lineage>
        <taxon>Eukaryota</taxon>
        <taxon>Viridiplantae</taxon>
        <taxon>Streptophyta</taxon>
        <taxon>Charophyceae</taxon>
        <taxon>Charales</taxon>
        <taxon>Characeae</taxon>
        <taxon>Chara</taxon>
    </lineage>
</organism>
<feature type="compositionally biased region" description="Basic and acidic residues" evidence="1">
    <location>
        <begin position="680"/>
        <end position="690"/>
    </location>
</feature>
<sequence length="1722" mass="177299">MAVEPTNEPSSADPGEESKGAIKVATVTTTSAKTTQKKVTFCYSREVLLSFAELDACKTRPEGLDPVIWRDSPSPEIIDNGTGSGSTAAGITGGGAAGGAGGGSGPGAAGGSGSGGSHWVAQRGIRRDRDNDGRPASESVPEWRKDSWRSGQAAGGGSGILPDQTPQGGPGIGGVRRRGFEDDPGAGGGGGPPFPVSHPPSRIGPGGSGAGGWDKGHRGGFDRFGSGPGQRSGPGPGTGGGRWEHRPGPTGEGRGFARQPQQPRDPPVELDDASGENIVLDRRGFNQGGVSLRPGWGAGEQHSDGLLGGGGAGRGRGEFRFGAGRGAPGDRYQPVRPTPIKEPITVYDEANDETFGSLESSSTANPELERKRREEFEQMRELQHRQRLAAEQQGVRSADVKTERRKYDEQTLWDGDNGLGTDGDEREGKASAGILGPNGTLGQGASDAVSSSQSVPASRPLRAAVPPGFEKKQANGSSSAVGPVDAKSDSMDARPVSSDSGTERENASPNGKSDAELTASSRENHTEGLAAESAKKEQQTVSSAAVESQKTDVISSSDSTSPSPATSNVISASAPGTSKAVGPGSRQSSGIPFPDGMWNVGLLFDPSPLQSFLKGAKAGDLKGLENEELLAAFTRLRDQGDLFLPEEGDNNPKVSDSLLDKLFQNAKADQLKSSSVAPADDDKMPKDERWTGGGTSSKFERWFKQPGRDAMVSSTQGSAESTSGSPLESTTASANLLSLLTKGRTDARMSPLPSPSPSVPTPISPQSPSQPLSLLSLQSGAARVLPMPQGPSLEAIEQAMAAEAAVGNRRKDPKKAADLQLQLDMFLQQLEKARLQNLQGSPSNVIRSQLQLEAENTFSGRLADLLGVKQSEQHVSGNSWKAGNSARDVNGVEGVNASQGVGQDGQPLVLTCQHLEQSILAEAGARGMRDMQAVRNAMPGLVDVSRMMMLMSSSERRSIASQHLLALLHRTGSAQSMAQNAARRSTAAKVMQSLSGPGGGGFGPQQVAGMAPLTPGSGMRPGLSPTAGAASGTGPGTPGGGSLRSATSIVPISVLVNNAGECLPNSGTGPPTGAQWAAFSNGARPPLGAIGPNTRPLNNSASREQSGFAHEGEMRGGVPWCLIPPQVDQGQLRQGNERGPSPQGMGGKHPGMQHQNLSSSGGPLYGSANQQGGPGMTRLSNSVGGIERKVGLGGMDGPQPPHGMMDRANEPPGGGPGMKDMGPVNVAMFFDKYRKNAGIAQGMGSPLGPMRDVDRGGHPMEPPSMMKPMKSGVSLAMANRGLLNPLGKSLGAGDAKGDDMLANMSRLSASGGSVPRMMGEPGGMNRPVHGMGMVGPGMQPGPGVGLTGMLGMPHGPPGMGMGERGGNGMVMHSGPPMGSMKPPMPPAPPGGQGMLPILSPQQQQQLMNSSLIRSQSPPPLLPIRSQHPSQPMPQPGLGPSVHHQGAPPQQQMRPPQGNPMQPQQQPPMQFSRGGSMDVLPPGPVFPPMDGMAPGVQGPFNHNGPGPFPFPPPHMMMSQVPGSQPVGFHHVGGPPVPSHMGQGGPPPPMGGGMHQRGAFLPPGPFMHDHSQPDLRGSQGQQGGMGGLYPGGGPGHGGPPMPQGGPFNHQFLQQQGVPLPPGQQMHGQRPGHMGPVGFSAPGPHFPLDVKNGEFGGGFNNSTGSGNGVGAGGGGGGGGNNAGLERWFGNEMLSHMNRQHLPAMPGGPMQQMVPLDELERKMRLP</sequence>
<feature type="compositionally biased region" description="Low complexity" evidence="1">
    <location>
        <begin position="1602"/>
        <end position="1615"/>
    </location>
</feature>
<evidence type="ECO:0000313" key="2">
    <source>
        <dbReference type="EMBL" id="GBG62115.1"/>
    </source>
</evidence>
<feature type="compositionally biased region" description="Gly residues" evidence="1">
    <location>
        <begin position="91"/>
        <end position="116"/>
    </location>
</feature>
<feature type="compositionally biased region" description="Polar residues" evidence="1">
    <location>
        <begin position="712"/>
        <end position="726"/>
    </location>
</feature>
<feature type="compositionally biased region" description="Basic and acidic residues" evidence="1">
    <location>
        <begin position="698"/>
        <end position="707"/>
    </location>
</feature>